<name>A0A326U0G5_THEHA</name>
<evidence type="ECO:0000313" key="9">
    <source>
        <dbReference type="Proteomes" id="UP000248806"/>
    </source>
</evidence>
<dbReference type="GO" id="GO:0005886">
    <property type="term" value="C:plasma membrane"/>
    <property type="evidence" value="ECO:0007669"/>
    <property type="project" value="UniProtKB-SubCell"/>
</dbReference>
<dbReference type="InterPro" id="IPR011701">
    <property type="entry name" value="MFS"/>
</dbReference>
<feature type="transmembrane region" description="Helical" evidence="6">
    <location>
        <begin position="378"/>
        <end position="399"/>
    </location>
</feature>
<evidence type="ECO:0000256" key="3">
    <source>
        <dbReference type="ARBA" id="ARBA00022989"/>
    </source>
</evidence>
<feature type="domain" description="Major facilitator superfamily (MFS) profile" evidence="7">
    <location>
        <begin position="31"/>
        <end position="430"/>
    </location>
</feature>
<feature type="region of interest" description="Disordered" evidence="5">
    <location>
        <begin position="1"/>
        <end position="21"/>
    </location>
</feature>
<feature type="transmembrane region" description="Helical" evidence="6">
    <location>
        <begin position="405"/>
        <end position="424"/>
    </location>
</feature>
<evidence type="ECO:0000256" key="5">
    <source>
        <dbReference type="SAM" id="MobiDB-lite"/>
    </source>
</evidence>
<feature type="transmembrane region" description="Helical" evidence="6">
    <location>
        <begin position="124"/>
        <end position="148"/>
    </location>
</feature>
<organism evidence="8 9">
    <name type="scientific">Thermosporothrix hazakensis</name>
    <dbReference type="NCBI Taxonomy" id="644383"/>
    <lineage>
        <taxon>Bacteria</taxon>
        <taxon>Bacillati</taxon>
        <taxon>Chloroflexota</taxon>
        <taxon>Ktedonobacteria</taxon>
        <taxon>Ktedonobacterales</taxon>
        <taxon>Thermosporotrichaceae</taxon>
        <taxon>Thermosporothrix</taxon>
    </lineage>
</organism>
<comment type="caution">
    <text evidence="8">The sequence shown here is derived from an EMBL/GenBank/DDBJ whole genome shotgun (WGS) entry which is preliminary data.</text>
</comment>
<dbReference type="GO" id="GO:0022857">
    <property type="term" value="F:transmembrane transporter activity"/>
    <property type="evidence" value="ECO:0007669"/>
    <property type="project" value="InterPro"/>
</dbReference>
<reference evidence="8 9" key="1">
    <citation type="submission" date="2018-06" db="EMBL/GenBank/DDBJ databases">
        <title>Genomic Encyclopedia of Archaeal and Bacterial Type Strains, Phase II (KMG-II): from individual species to whole genera.</title>
        <authorList>
            <person name="Goeker M."/>
        </authorList>
    </citation>
    <scope>NUCLEOTIDE SEQUENCE [LARGE SCALE GENOMIC DNA]</scope>
    <source>
        <strain evidence="8 9">ATCC BAA-1881</strain>
    </source>
</reference>
<feature type="transmembrane region" description="Helical" evidence="6">
    <location>
        <begin position="285"/>
        <end position="304"/>
    </location>
</feature>
<dbReference type="Proteomes" id="UP000248806">
    <property type="component" value="Unassembled WGS sequence"/>
</dbReference>
<dbReference type="SUPFAM" id="SSF103473">
    <property type="entry name" value="MFS general substrate transporter"/>
    <property type="match status" value="1"/>
</dbReference>
<evidence type="ECO:0000259" key="7">
    <source>
        <dbReference type="PROSITE" id="PS50850"/>
    </source>
</evidence>
<keyword evidence="4 6" id="KW-0472">Membrane</keyword>
<dbReference type="PANTHER" id="PTHR23528:SF1">
    <property type="entry name" value="MAJOR FACILITATOR SUPERFAMILY (MFS) PROFILE DOMAIN-CONTAINING PROTEIN"/>
    <property type="match status" value="1"/>
</dbReference>
<dbReference type="Gene3D" id="1.20.1250.20">
    <property type="entry name" value="MFS general substrate transporter like domains"/>
    <property type="match status" value="2"/>
</dbReference>
<feature type="transmembrane region" description="Helical" evidence="6">
    <location>
        <begin position="241"/>
        <end position="265"/>
    </location>
</feature>
<proteinExistence type="predicted"/>
<feature type="transmembrane region" description="Helical" evidence="6">
    <location>
        <begin position="67"/>
        <end position="89"/>
    </location>
</feature>
<keyword evidence="2 6" id="KW-0812">Transmembrane</keyword>
<keyword evidence="3 6" id="KW-1133">Transmembrane helix</keyword>
<gene>
    <name evidence="8" type="ORF">EI42_04990</name>
</gene>
<dbReference type="PROSITE" id="PS50850">
    <property type="entry name" value="MFS"/>
    <property type="match status" value="1"/>
</dbReference>
<feature type="compositionally biased region" description="Polar residues" evidence="5">
    <location>
        <begin position="1"/>
        <end position="15"/>
    </location>
</feature>
<feature type="transmembrane region" description="Helical" evidence="6">
    <location>
        <begin position="316"/>
        <end position="334"/>
    </location>
</feature>
<feature type="transmembrane region" description="Helical" evidence="6">
    <location>
        <begin position="340"/>
        <end position="366"/>
    </location>
</feature>
<dbReference type="OrthoDB" id="9764596at2"/>
<feature type="transmembrane region" description="Helical" evidence="6">
    <location>
        <begin position="189"/>
        <end position="209"/>
    </location>
</feature>
<dbReference type="PANTHER" id="PTHR23528">
    <property type="match status" value="1"/>
</dbReference>
<evidence type="ECO:0000256" key="2">
    <source>
        <dbReference type="ARBA" id="ARBA00022692"/>
    </source>
</evidence>
<dbReference type="Pfam" id="PF07690">
    <property type="entry name" value="MFS_1"/>
    <property type="match status" value="2"/>
</dbReference>
<keyword evidence="9" id="KW-1185">Reference proteome</keyword>
<feature type="transmembrane region" description="Helical" evidence="6">
    <location>
        <begin position="101"/>
        <end position="118"/>
    </location>
</feature>
<protein>
    <submittedName>
        <fullName evidence="8">Putative MFS family arabinose efflux permease</fullName>
    </submittedName>
</protein>
<dbReference type="AlphaFoldDB" id="A0A326U0G5"/>
<evidence type="ECO:0000256" key="1">
    <source>
        <dbReference type="ARBA" id="ARBA00004651"/>
    </source>
</evidence>
<dbReference type="InterPro" id="IPR036259">
    <property type="entry name" value="MFS_trans_sf"/>
</dbReference>
<sequence>MAETVLPTSHSSTPPEETDEQRKVSFPFQILYFLSTISGHLTILPTVIMLLPLQIRMLDPHTSEITLGWVEAVGGIASVIAAPIIGAISDRTTARLGRRRFWMLISAVCVALSLLLMANSQLIWMLALGWFLVQFFADSITTLLQAIIPDRIPRKQRGLLSSYVGLATPLAAVLGSIIVAVIFKKNQLSAYYVLMGIVLVMVLLFTLVYREKPISKNEVPPFQLGAFLKKFWVSPRKHPDFAWAFVTRLLLFLGYFAVTTFLQYYLKDVLQYEKLFPGKTVNDGILAFQSTLLVPMLLSSFVGGIISDKLQRRKPVVTAAALLVMISFLIPAFATSWIAVQIWAVVLGIGYGAFFAVDTALATQVLPNKEDRGKDIGIIALALALPQIFSPMIGSGVLALTQRSYSALFVVGAIFALFSAVLVWRIKSVR</sequence>
<accession>A0A326U0G5</accession>
<dbReference type="EMBL" id="QKUF01000025">
    <property type="protein sequence ID" value="PZW23607.1"/>
    <property type="molecule type" value="Genomic_DNA"/>
</dbReference>
<evidence type="ECO:0000256" key="4">
    <source>
        <dbReference type="ARBA" id="ARBA00023136"/>
    </source>
</evidence>
<feature type="transmembrane region" description="Helical" evidence="6">
    <location>
        <begin position="160"/>
        <end position="183"/>
    </location>
</feature>
<evidence type="ECO:0000313" key="8">
    <source>
        <dbReference type="EMBL" id="PZW23607.1"/>
    </source>
</evidence>
<evidence type="ECO:0000256" key="6">
    <source>
        <dbReference type="SAM" id="Phobius"/>
    </source>
</evidence>
<feature type="transmembrane region" description="Helical" evidence="6">
    <location>
        <begin position="30"/>
        <end position="55"/>
    </location>
</feature>
<dbReference type="InterPro" id="IPR020846">
    <property type="entry name" value="MFS_dom"/>
</dbReference>
<dbReference type="RefSeq" id="WP_111325276.1">
    <property type="nucleotide sequence ID" value="NZ_BIFX01000003.1"/>
</dbReference>
<comment type="subcellular location">
    <subcellularLocation>
        <location evidence="1">Cell membrane</location>
        <topology evidence="1">Multi-pass membrane protein</topology>
    </subcellularLocation>
</comment>